<evidence type="ECO:0000256" key="7">
    <source>
        <dbReference type="ARBA" id="ARBA00023014"/>
    </source>
</evidence>
<evidence type="ECO:0000313" key="14">
    <source>
        <dbReference type="Proteomes" id="UP001171751"/>
    </source>
</evidence>
<dbReference type="HAMAP" id="MF_00942">
    <property type="entry name" value="Nth"/>
    <property type="match status" value="1"/>
</dbReference>
<dbReference type="Pfam" id="PF00633">
    <property type="entry name" value="HHH"/>
    <property type="match status" value="1"/>
</dbReference>
<dbReference type="PROSITE" id="PS01155">
    <property type="entry name" value="ENDONUCLEASE_III_2"/>
    <property type="match status" value="1"/>
</dbReference>
<accession>A0AA43ZRP9</accession>
<dbReference type="Gene3D" id="1.10.340.30">
    <property type="entry name" value="Hypothetical protein, domain 2"/>
    <property type="match status" value="1"/>
</dbReference>
<proteinExistence type="inferred from homology"/>
<evidence type="ECO:0000256" key="1">
    <source>
        <dbReference type="ARBA" id="ARBA00008343"/>
    </source>
</evidence>
<evidence type="ECO:0000256" key="6">
    <source>
        <dbReference type="ARBA" id="ARBA00023004"/>
    </source>
</evidence>
<dbReference type="Gene3D" id="1.10.1670.10">
    <property type="entry name" value="Helix-hairpin-Helix base-excision DNA repair enzymes (C-terminal)"/>
    <property type="match status" value="1"/>
</dbReference>
<dbReference type="InterPro" id="IPR023170">
    <property type="entry name" value="HhH_base_excis_C"/>
</dbReference>
<evidence type="ECO:0000259" key="12">
    <source>
        <dbReference type="SMART" id="SM00478"/>
    </source>
</evidence>
<gene>
    <name evidence="10 13" type="primary">nth</name>
    <name evidence="13" type="ORF">Q4F26_03385</name>
</gene>
<evidence type="ECO:0000256" key="9">
    <source>
        <dbReference type="ARBA" id="ARBA00023295"/>
    </source>
</evidence>
<dbReference type="Pfam" id="PF00730">
    <property type="entry name" value="HhH-GPD"/>
    <property type="match status" value="1"/>
</dbReference>
<keyword evidence="10" id="KW-0238">DNA-binding</keyword>
<keyword evidence="13" id="KW-0255">Endonuclease</keyword>
<keyword evidence="6" id="KW-0408">Iron</keyword>
<dbReference type="InterPro" id="IPR003265">
    <property type="entry name" value="HhH-GPD_domain"/>
</dbReference>
<evidence type="ECO:0000256" key="2">
    <source>
        <dbReference type="ARBA" id="ARBA00022485"/>
    </source>
</evidence>
<keyword evidence="5 10" id="KW-0378">Hydrolase</keyword>
<name>A0AA43ZRP9_9LACT</name>
<evidence type="ECO:0000256" key="3">
    <source>
        <dbReference type="ARBA" id="ARBA00022723"/>
    </source>
</evidence>
<dbReference type="GO" id="GO:0006285">
    <property type="term" value="P:base-excision repair, AP site formation"/>
    <property type="evidence" value="ECO:0007669"/>
    <property type="project" value="TreeGrafter"/>
</dbReference>
<dbReference type="AlphaFoldDB" id="A0AA43ZRP9"/>
<keyword evidence="4 10" id="KW-0227">DNA damage</keyword>
<dbReference type="InterPro" id="IPR005759">
    <property type="entry name" value="Nth"/>
</dbReference>
<dbReference type="GO" id="GO:0051539">
    <property type="term" value="F:4 iron, 4 sulfur cluster binding"/>
    <property type="evidence" value="ECO:0007669"/>
    <property type="project" value="UniProtKB-KW"/>
</dbReference>
<keyword evidence="7" id="KW-0411">Iron-sulfur</keyword>
<keyword evidence="14" id="KW-1185">Reference proteome</keyword>
<evidence type="ECO:0000256" key="5">
    <source>
        <dbReference type="ARBA" id="ARBA00022801"/>
    </source>
</evidence>
<protein>
    <recommendedName>
        <fullName evidence="10">Endonuclease III</fullName>
        <ecNumber evidence="10">4.2.99.18</ecNumber>
    </recommendedName>
    <alternativeName>
        <fullName evidence="10">DNA-(apurinic or apyrimidinic site) lyase</fullName>
    </alternativeName>
</protein>
<dbReference type="EC" id="4.2.99.18" evidence="10"/>
<organism evidence="13 14">
    <name type="scientific">Atopococcus tabaci</name>
    <dbReference type="NCBI Taxonomy" id="269774"/>
    <lineage>
        <taxon>Bacteria</taxon>
        <taxon>Bacillati</taxon>
        <taxon>Bacillota</taxon>
        <taxon>Bacilli</taxon>
        <taxon>Lactobacillales</taxon>
        <taxon>Carnobacteriaceae</taxon>
        <taxon>Atopococcus</taxon>
    </lineage>
</organism>
<dbReference type="GO" id="GO:0003677">
    <property type="term" value="F:DNA binding"/>
    <property type="evidence" value="ECO:0007669"/>
    <property type="project" value="UniProtKB-UniRule"/>
</dbReference>
<dbReference type="GO" id="GO:0019104">
    <property type="term" value="F:DNA N-glycosylase activity"/>
    <property type="evidence" value="ECO:0007669"/>
    <property type="project" value="UniProtKB-UniRule"/>
</dbReference>
<feature type="domain" description="Helix-hairpin-helix DNA-binding motif class 1" evidence="11">
    <location>
        <begin position="115"/>
        <end position="134"/>
    </location>
</feature>
<sequence>MSNLKLLNTEEVQIVVEGMAQLYPSTQTELDYESDFQLLCATVLSAQATDVGVNKATPGLFSAYPTPELMMQASLEDIQEKIRTIGLYKNKSKFLKNLSRKIVEEFSGQVPQTREELMSLPGVGRKTANVVLANAFGIPAFAVDTHVERVSKRMNFVPDDANVLQVEQIMMEQLPDSSWHQAHHSILLFGRYQCTARKHDHQICLERLQSALPEGSRTQNIFDKLERDD</sequence>
<dbReference type="InterPro" id="IPR004036">
    <property type="entry name" value="Endonuclease-III-like_CS2"/>
</dbReference>
<keyword evidence="8 10" id="KW-0234">DNA repair</keyword>
<dbReference type="CDD" id="cd00056">
    <property type="entry name" value="ENDO3c"/>
    <property type="match status" value="1"/>
</dbReference>
<dbReference type="GO" id="GO:0140078">
    <property type="term" value="F:class I DNA-(apurinic or apyrimidinic site) endonuclease activity"/>
    <property type="evidence" value="ECO:0007669"/>
    <property type="project" value="UniProtKB-EC"/>
</dbReference>
<dbReference type="Proteomes" id="UP001171751">
    <property type="component" value="Unassembled WGS sequence"/>
</dbReference>
<dbReference type="SUPFAM" id="SSF48150">
    <property type="entry name" value="DNA-glycosylase"/>
    <property type="match status" value="1"/>
</dbReference>
<keyword evidence="13" id="KW-0540">Nuclease</keyword>
<dbReference type="InterPro" id="IPR003583">
    <property type="entry name" value="Hlx-hairpin-Hlx_DNA-bd_motif"/>
</dbReference>
<dbReference type="PANTHER" id="PTHR10359:SF18">
    <property type="entry name" value="ENDONUCLEASE III"/>
    <property type="match status" value="1"/>
</dbReference>
<keyword evidence="3" id="KW-0479">Metal-binding</keyword>
<dbReference type="SMART" id="SM00278">
    <property type="entry name" value="HhH1"/>
    <property type="match status" value="1"/>
</dbReference>
<dbReference type="PANTHER" id="PTHR10359">
    <property type="entry name" value="A/G-SPECIFIC ADENINE GLYCOSYLASE/ENDONUCLEASE III"/>
    <property type="match status" value="1"/>
</dbReference>
<comment type="function">
    <text evidence="10">DNA repair enzyme that has both DNA N-glycosylase activity and AP-lyase activity. The DNA N-glycosylase activity releases various damaged pyrimidines from DNA by cleaving the N-glycosidic bond, leaving an AP (apurinic/apyrimidinic) site. The AP-lyase activity cleaves the phosphodiester bond 3' to the AP site by a beta-elimination, leaving a 3'-terminal unsaturated sugar and a product with a terminal 5'-phosphate.</text>
</comment>
<evidence type="ECO:0000259" key="11">
    <source>
        <dbReference type="SMART" id="SM00278"/>
    </source>
</evidence>
<evidence type="ECO:0000256" key="4">
    <source>
        <dbReference type="ARBA" id="ARBA00022763"/>
    </source>
</evidence>
<dbReference type="PIRSF" id="PIRSF001435">
    <property type="entry name" value="Nth"/>
    <property type="match status" value="1"/>
</dbReference>
<dbReference type="NCBIfam" id="TIGR01083">
    <property type="entry name" value="nth"/>
    <property type="match status" value="1"/>
</dbReference>
<keyword evidence="10" id="KW-0456">Lyase</keyword>
<dbReference type="FunFam" id="1.10.340.30:FF:000001">
    <property type="entry name" value="Endonuclease III"/>
    <property type="match status" value="1"/>
</dbReference>
<dbReference type="InterPro" id="IPR000445">
    <property type="entry name" value="HhH_motif"/>
</dbReference>
<dbReference type="SMART" id="SM00478">
    <property type="entry name" value="ENDO3c"/>
    <property type="match status" value="1"/>
</dbReference>
<comment type="caution">
    <text evidence="13">The sequence shown here is derived from an EMBL/GenBank/DDBJ whole genome shotgun (WGS) entry which is preliminary data.</text>
</comment>
<comment type="caution">
    <text evidence="10">Lacks conserved residue(s) required for the propagation of feature annotation.</text>
</comment>
<evidence type="ECO:0000256" key="8">
    <source>
        <dbReference type="ARBA" id="ARBA00023204"/>
    </source>
</evidence>
<comment type="similarity">
    <text evidence="1 10">Belongs to the Nth/MutY family.</text>
</comment>
<reference evidence="13" key="1">
    <citation type="submission" date="2023-07" db="EMBL/GenBank/DDBJ databases">
        <title>Between Cages and Wild: Unraveling the Impact of Captivity on Animal Microbiomes and Antimicrobial Resistance.</title>
        <authorList>
            <person name="Schmartz G.P."/>
            <person name="Rehner J."/>
            <person name="Schuff M.J."/>
            <person name="Becker S.L."/>
            <person name="Kravczyk M."/>
            <person name="Gurevich A."/>
            <person name="Francke R."/>
            <person name="Mueller R."/>
            <person name="Keller V."/>
            <person name="Keller A."/>
        </authorList>
    </citation>
    <scope>NUCLEOTIDE SEQUENCE</scope>
    <source>
        <strain evidence="13">S39M_St_73</strain>
    </source>
</reference>
<keyword evidence="2" id="KW-0004">4Fe-4S</keyword>
<evidence type="ECO:0000313" key="13">
    <source>
        <dbReference type="EMBL" id="MDO5457365.1"/>
    </source>
</evidence>
<dbReference type="GO" id="GO:0046872">
    <property type="term" value="F:metal ion binding"/>
    <property type="evidence" value="ECO:0007669"/>
    <property type="project" value="UniProtKB-KW"/>
</dbReference>
<feature type="domain" description="HhH-GPD" evidence="12">
    <location>
        <begin position="44"/>
        <end position="192"/>
    </location>
</feature>
<dbReference type="EMBL" id="JAUNQW010000010">
    <property type="protein sequence ID" value="MDO5457365.1"/>
    <property type="molecule type" value="Genomic_DNA"/>
</dbReference>
<comment type="cofactor">
    <cofactor evidence="10">
        <name>[4Fe-4S] cluster</name>
        <dbReference type="ChEBI" id="CHEBI:49883"/>
    </cofactor>
    <text evidence="10">Binds 1 [4Fe-4S] cluster.</text>
</comment>
<evidence type="ECO:0000256" key="10">
    <source>
        <dbReference type="HAMAP-Rule" id="MF_00942"/>
    </source>
</evidence>
<comment type="catalytic activity">
    <reaction evidence="10">
        <text>2'-deoxyribonucleotide-(2'-deoxyribose 5'-phosphate)-2'-deoxyribonucleotide-DNA = a 3'-end 2'-deoxyribonucleotide-(2,3-dehydro-2,3-deoxyribose 5'-phosphate)-DNA + a 5'-end 5'-phospho-2'-deoxyribonucleoside-DNA + H(+)</text>
        <dbReference type="Rhea" id="RHEA:66592"/>
        <dbReference type="Rhea" id="RHEA-COMP:13180"/>
        <dbReference type="Rhea" id="RHEA-COMP:16897"/>
        <dbReference type="Rhea" id="RHEA-COMP:17067"/>
        <dbReference type="ChEBI" id="CHEBI:15378"/>
        <dbReference type="ChEBI" id="CHEBI:136412"/>
        <dbReference type="ChEBI" id="CHEBI:157695"/>
        <dbReference type="ChEBI" id="CHEBI:167181"/>
        <dbReference type="EC" id="4.2.99.18"/>
    </reaction>
</comment>
<keyword evidence="9 10" id="KW-0326">Glycosidase</keyword>
<dbReference type="InterPro" id="IPR011257">
    <property type="entry name" value="DNA_glycosylase"/>
</dbReference>